<dbReference type="NCBIfam" id="TIGR00136">
    <property type="entry name" value="mnmG_gidA"/>
    <property type="match status" value="1"/>
</dbReference>
<dbReference type="FunFam" id="1.10.10.1800:FF:000001">
    <property type="entry name" value="tRNA uridine 5-carboxymethylaminomethyl modification enzyme MnmG"/>
    <property type="match status" value="1"/>
</dbReference>
<dbReference type="InterPro" id="IPR026904">
    <property type="entry name" value="MnmG_C"/>
</dbReference>
<keyword evidence="6" id="KW-0274">FAD</keyword>
<keyword evidence="5" id="KW-0819">tRNA processing</keyword>
<dbReference type="InterPro" id="IPR044920">
    <property type="entry name" value="MnmG_C_subdom_sf"/>
</dbReference>
<dbReference type="InterPro" id="IPR040131">
    <property type="entry name" value="MnmG_N"/>
</dbReference>
<feature type="domain" description="tRNA uridine 5-carboxymethylaminomethyl modification enzyme C-terminal subdomain" evidence="9">
    <location>
        <begin position="612"/>
        <end position="683"/>
    </location>
</feature>
<evidence type="ECO:0000256" key="6">
    <source>
        <dbReference type="ARBA" id="ARBA00022827"/>
    </source>
</evidence>
<dbReference type="InterPro" id="IPR049312">
    <property type="entry name" value="GIDA_C_N"/>
</dbReference>
<keyword evidence="11" id="KW-1185">Reference proteome</keyword>
<dbReference type="Gene3D" id="1.10.10.1800">
    <property type="entry name" value="tRNA uridine 5-carboxymethylaminomethyl modification enzyme MnmG/GidA"/>
    <property type="match status" value="1"/>
</dbReference>
<evidence type="ECO:0000256" key="4">
    <source>
        <dbReference type="ARBA" id="ARBA00022630"/>
    </source>
</evidence>
<reference evidence="10" key="1">
    <citation type="submission" date="2020-01" db="EMBL/GenBank/DDBJ databases">
        <title>Genome sequence of Kobresia littledalei, the first chromosome-level genome in the family Cyperaceae.</title>
        <authorList>
            <person name="Qu G."/>
        </authorList>
    </citation>
    <scope>NUCLEOTIDE SEQUENCE</scope>
    <source>
        <strain evidence="10">C.B.Clarke</strain>
        <tissue evidence="10">Leaf</tissue>
    </source>
</reference>
<comment type="similarity">
    <text evidence="2">Belongs to the MnmG family.</text>
</comment>
<evidence type="ECO:0000256" key="2">
    <source>
        <dbReference type="ARBA" id="ARBA00007653"/>
    </source>
</evidence>
<organism evidence="10 11">
    <name type="scientific">Carex littledalei</name>
    <dbReference type="NCBI Taxonomy" id="544730"/>
    <lineage>
        <taxon>Eukaryota</taxon>
        <taxon>Viridiplantae</taxon>
        <taxon>Streptophyta</taxon>
        <taxon>Embryophyta</taxon>
        <taxon>Tracheophyta</taxon>
        <taxon>Spermatophyta</taxon>
        <taxon>Magnoliopsida</taxon>
        <taxon>Liliopsida</taxon>
        <taxon>Poales</taxon>
        <taxon>Cyperaceae</taxon>
        <taxon>Cyperoideae</taxon>
        <taxon>Cariceae</taxon>
        <taxon>Carex</taxon>
        <taxon>Carex subgen. Euthyceras</taxon>
    </lineage>
</organism>
<dbReference type="Gene3D" id="1.10.150.570">
    <property type="entry name" value="GidA associated domain, C-terminal subdomain"/>
    <property type="match status" value="1"/>
</dbReference>
<keyword evidence="7" id="KW-0520">NAD</keyword>
<gene>
    <name evidence="10" type="ORF">FCM35_KLT17893</name>
</gene>
<dbReference type="OrthoDB" id="3329at2759"/>
<dbReference type="InterPro" id="IPR036188">
    <property type="entry name" value="FAD/NAD-bd_sf"/>
</dbReference>
<dbReference type="AlphaFoldDB" id="A0A833RDT4"/>
<dbReference type="PROSITE" id="PS01280">
    <property type="entry name" value="GIDA_1"/>
    <property type="match status" value="1"/>
</dbReference>
<dbReference type="InterPro" id="IPR020595">
    <property type="entry name" value="MnmG-rel_CS"/>
</dbReference>
<dbReference type="GO" id="GO:0005739">
    <property type="term" value="C:mitochondrion"/>
    <property type="evidence" value="ECO:0007669"/>
    <property type="project" value="GOC"/>
</dbReference>
<proteinExistence type="inferred from homology"/>
<evidence type="ECO:0000256" key="7">
    <source>
        <dbReference type="ARBA" id="ARBA00023027"/>
    </source>
</evidence>
<name>A0A833RDT4_9POAL</name>
<sequence length="725" mass="81094">MASATPRLLSSLFTSPSFLLSPIQAIRTSHRSRAFSFLYYSPRRPCGRLRTVSNVASNGKYGIEKIGEKDEERYDVIVVGGGHAGCEAALASARLGARTLLLTLNLDRIAWQPCNPAVGGPAKSQLVHEVDALGGEIGKMADRCYLQKRVLNLSKGPAVRALRAQTDKREYAMEMKKVVESNPNLFIREAMVTEVLMGKNDDIQGVRTFFGMDFFAPSVVLTTGTFMSGKIWVGRTSMPAGRAGESASHGLTENLQSLGFETDRLKTGTPARVDCRSVDVSGLEPQYGDEEVRWFSFDPDCHIEREQMCCYLTRTTSETHKLIRDNLDETPTYGGWVEAKGPRYCPSIEDKIVRFQDKESHQIFLEPEGRTVPDLYVQGFSTGLPERLQLSLLRTLPGLENCVMLRPAYAVEYDYLPAHQCSRSLMTKKIEGLFFSGQINGTTGYEEAAAQGIISGINAARHSEGKPLIVLERESSYIGTLIDDLVTKDLREPYRMLTSRSEHRLLLRADNADSRLTPLGREIGLIDDSRWDLYQSKQSRIKEEKERLKFARISGGEFAAEITAVCSQPVRDFTTLENILKKPHVQYKLLDKHGFGNDNLSSSEKDCVEIDIKYEGFIIRQQNQLQQIINQEHKKLPEDLDYYSMTTLCHEAREKLSKVRPQTLGQARRIGGVSPADITALLIWVESNRRKANHRAQQELLLSAATDNQTADSPPTDSVVQTTAI</sequence>
<dbReference type="HAMAP" id="MF_00129">
    <property type="entry name" value="MnmG_GidA"/>
    <property type="match status" value="1"/>
</dbReference>
<comment type="caution">
    <text evidence="10">The sequence shown here is derived from an EMBL/GenBank/DDBJ whole genome shotgun (WGS) entry which is preliminary data.</text>
</comment>
<evidence type="ECO:0000256" key="5">
    <source>
        <dbReference type="ARBA" id="ARBA00022694"/>
    </source>
</evidence>
<dbReference type="SMART" id="SM01228">
    <property type="entry name" value="GIDA_assoc_3"/>
    <property type="match status" value="1"/>
</dbReference>
<dbReference type="PANTHER" id="PTHR11806">
    <property type="entry name" value="GLUCOSE INHIBITED DIVISION PROTEIN A"/>
    <property type="match status" value="1"/>
</dbReference>
<dbReference type="FunFam" id="3.50.50.60:FF:000119">
    <property type="entry name" value="tRNA uridine 5-carboxymethylaminomethyl modification enzyme MnmG"/>
    <property type="match status" value="1"/>
</dbReference>
<comment type="cofactor">
    <cofactor evidence="1">
        <name>FAD</name>
        <dbReference type="ChEBI" id="CHEBI:57692"/>
    </cofactor>
</comment>
<evidence type="ECO:0000256" key="3">
    <source>
        <dbReference type="ARBA" id="ARBA00022490"/>
    </source>
</evidence>
<evidence type="ECO:0000313" key="11">
    <source>
        <dbReference type="Proteomes" id="UP000623129"/>
    </source>
</evidence>
<dbReference type="Gene3D" id="3.50.50.60">
    <property type="entry name" value="FAD/NAD(P)-binding domain"/>
    <property type="match status" value="2"/>
</dbReference>
<dbReference type="Pfam" id="PF01134">
    <property type="entry name" value="GIDA"/>
    <property type="match status" value="1"/>
</dbReference>
<feature type="compositionally biased region" description="Polar residues" evidence="8">
    <location>
        <begin position="705"/>
        <end position="725"/>
    </location>
</feature>
<keyword evidence="3" id="KW-0963">Cytoplasm</keyword>
<dbReference type="PRINTS" id="PR00411">
    <property type="entry name" value="PNDRDTASEI"/>
</dbReference>
<dbReference type="Pfam" id="PF21680">
    <property type="entry name" value="GIDA_C_1st"/>
    <property type="match status" value="1"/>
</dbReference>
<evidence type="ECO:0000313" key="10">
    <source>
        <dbReference type="EMBL" id="KAF3337306.1"/>
    </source>
</evidence>
<dbReference type="GO" id="GO:0030488">
    <property type="term" value="P:tRNA methylation"/>
    <property type="evidence" value="ECO:0007669"/>
    <property type="project" value="TreeGrafter"/>
</dbReference>
<accession>A0A833RDT4</accession>
<dbReference type="GO" id="GO:0070899">
    <property type="term" value="P:mitochondrial tRNA wobble uridine modification"/>
    <property type="evidence" value="ECO:0007669"/>
    <property type="project" value="UniProtKB-ARBA"/>
</dbReference>
<evidence type="ECO:0000256" key="8">
    <source>
        <dbReference type="SAM" id="MobiDB-lite"/>
    </source>
</evidence>
<dbReference type="FunFam" id="3.50.50.60:FF:000094">
    <property type="entry name" value="tRNA uridine 5-carboxymethylaminomethyl modification enzyme MnmG"/>
    <property type="match status" value="1"/>
</dbReference>
<protein>
    <submittedName>
        <fullName evidence="10">tRNA uridine 5-carboxymethylaminomethyl modification enzyme MnmG</fullName>
    </submittedName>
</protein>
<evidence type="ECO:0000256" key="1">
    <source>
        <dbReference type="ARBA" id="ARBA00001974"/>
    </source>
</evidence>
<evidence type="ECO:0000259" key="9">
    <source>
        <dbReference type="SMART" id="SM01228"/>
    </source>
</evidence>
<dbReference type="Pfam" id="PF13932">
    <property type="entry name" value="SAM_GIDA_C"/>
    <property type="match status" value="1"/>
</dbReference>
<dbReference type="InterPro" id="IPR004416">
    <property type="entry name" value="MnmG"/>
</dbReference>
<dbReference type="InterPro" id="IPR047001">
    <property type="entry name" value="MnmG_C_subdom"/>
</dbReference>
<keyword evidence="4" id="KW-0285">Flavoprotein</keyword>
<dbReference type="GO" id="GO:0050660">
    <property type="term" value="F:flavin adenine dinucleotide binding"/>
    <property type="evidence" value="ECO:0007669"/>
    <property type="project" value="InterPro"/>
</dbReference>
<feature type="region of interest" description="Disordered" evidence="8">
    <location>
        <begin position="704"/>
        <end position="725"/>
    </location>
</feature>
<dbReference type="PANTHER" id="PTHR11806:SF0">
    <property type="entry name" value="PROTEIN MTO1 HOMOLOG, MITOCHONDRIAL"/>
    <property type="match status" value="1"/>
</dbReference>
<dbReference type="InterPro" id="IPR002218">
    <property type="entry name" value="MnmG-rel"/>
</dbReference>
<dbReference type="FunFam" id="1.10.150.570:FF:000001">
    <property type="entry name" value="tRNA uridine 5-carboxymethylaminomethyl modification enzyme MnmG"/>
    <property type="match status" value="1"/>
</dbReference>
<dbReference type="SUPFAM" id="SSF51905">
    <property type="entry name" value="FAD/NAD(P)-binding domain"/>
    <property type="match status" value="1"/>
</dbReference>
<dbReference type="Proteomes" id="UP000623129">
    <property type="component" value="Unassembled WGS sequence"/>
</dbReference>
<dbReference type="EMBL" id="SWLB01000006">
    <property type="protein sequence ID" value="KAF3337306.1"/>
    <property type="molecule type" value="Genomic_DNA"/>
</dbReference>